<evidence type="ECO:0000256" key="2">
    <source>
        <dbReference type="ARBA" id="ARBA00022603"/>
    </source>
</evidence>
<name>A0A6J7ZX02_MYTCO</name>
<dbReference type="GO" id="GO:0008168">
    <property type="term" value="F:methyltransferase activity"/>
    <property type="evidence" value="ECO:0007669"/>
    <property type="project" value="UniProtKB-KW"/>
</dbReference>
<dbReference type="AlphaFoldDB" id="A0A6J7ZX02"/>
<proteinExistence type="inferred from homology"/>
<keyword evidence="7" id="KW-1185">Reference proteome</keyword>
<dbReference type="PANTHER" id="PTHR12176:SF78">
    <property type="entry name" value="EEF1A LYSINE AND N-TERMINAL METHYLTRANSFERASE"/>
    <property type="match status" value="1"/>
</dbReference>
<keyword evidence="3 6" id="KW-0808">Transferase</keyword>
<dbReference type="InterPro" id="IPR051419">
    <property type="entry name" value="Lys/N-term_MeTrsfase_sf"/>
</dbReference>
<gene>
    <name evidence="6" type="ORF">MCOR_927</name>
</gene>
<dbReference type="PANTHER" id="PTHR12176">
    <property type="entry name" value="SAM-DEPENDENT METHYLTRANSFERASE SUPERFAMILY PROTEIN"/>
    <property type="match status" value="1"/>
</dbReference>
<accession>A0A6J7ZX02</accession>
<evidence type="ECO:0000256" key="4">
    <source>
        <dbReference type="ARBA" id="ARBA00023268"/>
    </source>
</evidence>
<reference evidence="6 7" key="1">
    <citation type="submission" date="2020-06" db="EMBL/GenBank/DDBJ databases">
        <authorList>
            <person name="Li R."/>
            <person name="Bekaert M."/>
        </authorList>
    </citation>
    <scope>NUCLEOTIDE SEQUENCE [LARGE SCALE GENOMIC DNA]</scope>
    <source>
        <strain evidence="7">wild</strain>
    </source>
</reference>
<feature type="domain" description="Methyltransferase" evidence="5">
    <location>
        <begin position="47"/>
        <end position="162"/>
    </location>
</feature>
<dbReference type="Gene3D" id="3.40.50.150">
    <property type="entry name" value="Vaccinia Virus protein VP39"/>
    <property type="match status" value="2"/>
</dbReference>
<evidence type="ECO:0000313" key="7">
    <source>
        <dbReference type="Proteomes" id="UP000507470"/>
    </source>
</evidence>
<dbReference type="CDD" id="cd02440">
    <property type="entry name" value="AdoMet_MTases"/>
    <property type="match status" value="1"/>
</dbReference>
<organism evidence="6 7">
    <name type="scientific">Mytilus coruscus</name>
    <name type="common">Sea mussel</name>
    <dbReference type="NCBI Taxonomy" id="42192"/>
    <lineage>
        <taxon>Eukaryota</taxon>
        <taxon>Metazoa</taxon>
        <taxon>Spiralia</taxon>
        <taxon>Lophotrochozoa</taxon>
        <taxon>Mollusca</taxon>
        <taxon>Bivalvia</taxon>
        <taxon>Autobranchia</taxon>
        <taxon>Pteriomorphia</taxon>
        <taxon>Mytilida</taxon>
        <taxon>Mytiloidea</taxon>
        <taxon>Mytilidae</taxon>
        <taxon>Mytilinae</taxon>
        <taxon>Mytilus</taxon>
    </lineage>
</organism>
<evidence type="ECO:0000259" key="5">
    <source>
        <dbReference type="Pfam" id="PF13847"/>
    </source>
</evidence>
<keyword evidence="2 6" id="KW-0489">Methyltransferase</keyword>
<protein>
    <submittedName>
        <fullName evidence="6">EEF1A lysine and N-terminal methyltransferase,eEF1A lysine and N-terminal methyltransferase homolog</fullName>
    </submittedName>
</protein>
<dbReference type="InterPro" id="IPR029063">
    <property type="entry name" value="SAM-dependent_MTases_sf"/>
</dbReference>
<keyword evidence="4" id="KW-0511">Multifunctional enzyme</keyword>
<dbReference type="FunFam" id="3.40.50.150:FF:000110">
    <property type="entry name" value="methyltransferase-like protein 13 isoform X1"/>
    <property type="match status" value="1"/>
</dbReference>
<evidence type="ECO:0000313" key="6">
    <source>
        <dbReference type="EMBL" id="CAC5357063.1"/>
    </source>
</evidence>
<dbReference type="Proteomes" id="UP000507470">
    <property type="component" value="Unassembled WGS sequence"/>
</dbReference>
<dbReference type="OrthoDB" id="411785at2759"/>
<evidence type="ECO:0000256" key="3">
    <source>
        <dbReference type="ARBA" id="ARBA00022679"/>
    </source>
</evidence>
<dbReference type="InterPro" id="IPR025714">
    <property type="entry name" value="Methyltranfer_dom"/>
</dbReference>
<sequence length="682" mass="77480">MNLLPHSHTEFHSPEYWDNFFKKRGTKAFEWYGEYPELCGVLHKYIKPKDKLLVVGCGNSVISENLYDVGYHGIVNIDISDIVIRQMIDKNQSKRPDMKFLKKDVKQMDFEDGEFSAVFDKGTLDALMVDETESVVADIDAMFHEIGRVLKQGGRYIIITLLQDQILKKVFSYFPELGWPIRIHLISTDSSENKDFHMPVFAVVLTKFKKLPNMKQILEVSTVEDKVERFDDVDRVKGVLKEMQYYALIRQQISKRNMSKEHVSLCLYSDISTSPRYTLHIVDSTQNLKQKFAIFIVPQGRETDWLFATEAGRMQLSDSAGFERLIVVCLHRDHTYKDLDSIKTELSSKVMELAPPNFKLGVQVPFLSLGQDIGSRQIKCKGHSDMSGEYVIEDVEVDGDMYRRLIFSSNPNIVQSEAKLKSVGKKKGKKAGKLIIDPDYLACQHHISMIAGLGFVPDIHQLKDGKLSALLVGLGGGGLATFLHQHFKQINLSVVDIDEAMVKIATNWFGFVQDELLTVHVSDGLELVKKEVENGLKRDVIMLDVDSKDTSVGMSCPPQAFVQEEFLLNLKKLLYNNGVLILNLVCRDEDMKNNVIKRLTEIFHQVVVKDIEEEVNQIVYAQNRTEQTNSETGLTNDTCDNSAMKNPRTLISPETSKYLNSCVKGTDIDLSGQFKNMIIIDR</sequence>
<dbReference type="GO" id="GO:0032259">
    <property type="term" value="P:methylation"/>
    <property type="evidence" value="ECO:0007669"/>
    <property type="project" value="UniProtKB-KW"/>
</dbReference>
<dbReference type="Pfam" id="PF13847">
    <property type="entry name" value="Methyltransf_31"/>
    <property type="match status" value="1"/>
</dbReference>
<comment type="similarity">
    <text evidence="1">Belongs to the methyltransferase superfamily.</text>
</comment>
<dbReference type="EMBL" id="CACVKT020000198">
    <property type="protein sequence ID" value="CAC5357063.1"/>
    <property type="molecule type" value="Genomic_DNA"/>
</dbReference>
<evidence type="ECO:0000256" key="1">
    <source>
        <dbReference type="ARBA" id="ARBA00008361"/>
    </source>
</evidence>
<dbReference type="SUPFAM" id="SSF53335">
    <property type="entry name" value="S-adenosyl-L-methionine-dependent methyltransferases"/>
    <property type="match status" value="2"/>
</dbReference>